<dbReference type="AlphaFoldDB" id="A0A1N6EKK8"/>
<dbReference type="InterPro" id="IPR026349">
    <property type="entry name" value="CHP04255"/>
</dbReference>
<dbReference type="RefSeq" id="WP_074263030.1">
    <property type="nucleotide sequence ID" value="NZ_FSRM01000001.1"/>
</dbReference>
<gene>
    <name evidence="1" type="ORF">SAMN05444168_0741</name>
</gene>
<dbReference type="Proteomes" id="UP000184693">
    <property type="component" value="Unassembled WGS sequence"/>
</dbReference>
<dbReference type="NCBIfam" id="TIGR04255">
    <property type="entry name" value="sporadTIGR04255"/>
    <property type="match status" value="1"/>
</dbReference>
<evidence type="ECO:0000313" key="2">
    <source>
        <dbReference type="Proteomes" id="UP000184693"/>
    </source>
</evidence>
<name>A0A1N6EKK8_9BURK</name>
<dbReference type="EMBL" id="FSRM01000001">
    <property type="protein sequence ID" value="SIN83461.1"/>
    <property type="molecule type" value="Genomic_DNA"/>
</dbReference>
<proteinExistence type="predicted"/>
<organism evidence="1 2">
    <name type="scientific">Paraburkholderia phenazinium</name>
    <dbReference type="NCBI Taxonomy" id="60549"/>
    <lineage>
        <taxon>Bacteria</taxon>
        <taxon>Pseudomonadati</taxon>
        <taxon>Pseudomonadota</taxon>
        <taxon>Betaproteobacteria</taxon>
        <taxon>Burkholderiales</taxon>
        <taxon>Burkholderiaceae</taxon>
        <taxon>Paraburkholderia</taxon>
    </lineage>
</organism>
<accession>A0A1N6EKK8</accession>
<evidence type="ECO:0000313" key="1">
    <source>
        <dbReference type="EMBL" id="SIN83461.1"/>
    </source>
</evidence>
<dbReference type="OrthoDB" id="9128512at2"/>
<sequence>MSDRSGILPNSPLVYAIASVRFAQLALLPNKMPEIHEKLRAVAPVLQHVQQQMRVMLPGVVNPPETATQAWLMMSSDRSFGAQLGTEQILFFTLKYQRFAGFHAFVSECLQVLFDEMKFLDVTALGVRYVDHIKASHDDRLADYISTAFLTPTVPSFDSAGGLSQFAYGIEGGQLRVRSIHTTEAFSIPIDLIGLVGTIRGATQPLTLTPLQPNEMLLDIDAFTNYPQPRRIELREIQAGLDNLHKRANAFFRHEAVCTDHAFAVWKGGENVR</sequence>
<protein>
    <submittedName>
        <fullName evidence="1">TIGR04255 family protein</fullName>
    </submittedName>
</protein>
<reference evidence="1 2" key="1">
    <citation type="submission" date="2016-11" db="EMBL/GenBank/DDBJ databases">
        <authorList>
            <person name="Jaros S."/>
            <person name="Januszkiewicz K."/>
            <person name="Wedrychowicz H."/>
        </authorList>
    </citation>
    <scope>NUCLEOTIDE SEQUENCE [LARGE SCALE GENOMIC DNA]</scope>
    <source>
        <strain evidence="1 2">GAS86</strain>
    </source>
</reference>